<keyword evidence="4" id="KW-1185">Reference proteome</keyword>
<proteinExistence type="predicted"/>
<keyword evidence="3" id="KW-0969">Cilium</keyword>
<evidence type="ECO:0000313" key="4">
    <source>
        <dbReference type="Proteomes" id="UP001501510"/>
    </source>
</evidence>
<feature type="domain" description="PilZ" evidence="1">
    <location>
        <begin position="94"/>
        <end position="211"/>
    </location>
</feature>
<comment type="caution">
    <text evidence="3">The sequence shown here is derived from an EMBL/GenBank/DDBJ whole genome shotgun (WGS) entry which is preliminary data.</text>
</comment>
<dbReference type="InterPro" id="IPR009875">
    <property type="entry name" value="PilZ_domain"/>
</dbReference>
<dbReference type="SUPFAM" id="SSF141371">
    <property type="entry name" value="PilZ domain-like"/>
    <property type="match status" value="1"/>
</dbReference>
<reference evidence="4" key="1">
    <citation type="journal article" date="2019" name="Int. J. Syst. Evol. Microbiol.">
        <title>The Global Catalogue of Microorganisms (GCM) 10K type strain sequencing project: providing services to taxonomists for standard genome sequencing and annotation.</title>
        <authorList>
            <consortium name="The Broad Institute Genomics Platform"/>
            <consortium name="The Broad Institute Genome Sequencing Center for Infectious Disease"/>
            <person name="Wu L."/>
            <person name="Ma J."/>
        </authorList>
    </citation>
    <scope>NUCLEOTIDE SEQUENCE [LARGE SCALE GENOMIC DNA]</scope>
    <source>
        <strain evidence="4">JCM 1407</strain>
    </source>
</reference>
<dbReference type="Gene3D" id="2.40.10.220">
    <property type="entry name" value="predicted glycosyltransferase like domains"/>
    <property type="match status" value="1"/>
</dbReference>
<gene>
    <name evidence="3" type="ORF">GCM10008906_33540</name>
</gene>
<feature type="domain" description="Type III secretion system flagellar brake protein YcgR PilZN" evidence="2">
    <location>
        <begin position="8"/>
        <end position="87"/>
    </location>
</feature>
<protein>
    <submittedName>
        <fullName evidence="3">Flagellar brake domain-containing protein</fullName>
    </submittedName>
</protein>
<dbReference type="EMBL" id="BAAACG010000019">
    <property type="protein sequence ID" value="GAA0746197.1"/>
    <property type="molecule type" value="Genomic_DNA"/>
</dbReference>
<dbReference type="RefSeq" id="WP_343763508.1">
    <property type="nucleotide sequence ID" value="NZ_BAAACG010000019.1"/>
</dbReference>
<organism evidence="3 4">
    <name type="scientific">Clostridium oceanicum</name>
    <dbReference type="NCBI Taxonomy" id="1543"/>
    <lineage>
        <taxon>Bacteria</taxon>
        <taxon>Bacillati</taxon>
        <taxon>Bacillota</taxon>
        <taxon>Clostridia</taxon>
        <taxon>Eubacteriales</taxon>
        <taxon>Clostridiaceae</taxon>
        <taxon>Clostridium</taxon>
    </lineage>
</organism>
<sequence length="221" mass="25789">MNNKDLFKVNNRVEIEREDGYYKSIIQDIKDDSLYISIPVSEGSYLPLHENEQITGLYFNGRDILKFTTIVTGRKIDKILMLKIKRPESYKKVQRRSFVRINVLLDTCCACMNKTKELKDITKGQFNGNLDIEFFNATILDLSGGGAKLSSKRELFLGEIIIMSIPFDEETITLKSKIVRKEKDDNNVTVYGIKFIEVDDRNREKIIRFIFMTMRKQLHRS</sequence>
<dbReference type="Pfam" id="PF07238">
    <property type="entry name" value="PilZ"/>
    <property type="match status" value="1"/>
</dbReference>
<dbReference type="Pfam" id="PF12945">
    <property type="entry name" value="PilZNR"/>
    <property type="match status" value="1"/>
</dbReference>
<dbReference type="Proteomes" id="UP001501510">
    <property type="component" value="Unassembled WGS sequence"/>
</dbReference>
<name>A0ABP3V0U9_9CLOT</name>
<dbReference type="InterPro" id="IPR009926">
    <property type="entry name" value="T3SS_YcgR_PilZN"/>
</dbReference>
<evidence type="ECO:0000259" key="1">
    <source>
        <dbReference type="Pfam" id="PF07238"/>
    </source>
</evidence>
<evidence type="ECO:0000313" key="3">
    <source>
        <dbReference type="EMBL" id="GAA0746197.1"/>
    </source>
</evidence>
<keyword evidence="3" id="KW-0282">Flagellum</keyword>
<evidence type="ECO:0000259" key="2">
    <source>
        <dbReference type="Pfam" id="PF12945"/>
    </source>
</evidence>
<keyword evidence="3" id="KW-0966">Cell projection</keyword>
<accession>A0ABP3V0U9</accession>